<evidence type="ECO:0000256" key="1">
    <source>
        <dbReference type="SAM" id="Phobius"/>
    </source>
</evidence>
<keyword evidence="2" id="KW-0732">Signal</keyword>
<feature type="transmembrane region" description="Helical" evidence="1">
    <location>
        <begin position="191"/>
        <end position="209"/>
    </location>
</feature>
<dbReference type="AlphaFoldDB" id="A0A9P4P7N8"/>
<evidence type="ECO:0000313" key="4">
    <source>
        <dbReference type="Proteomes" id="UP000799764"/>
    </source>
</evidence>
<accession>A0A9P4P7N8</accession>
<proteinExistence type="predicted"/>
<evidence type="ECO:0000313" key="3">
    <source>
        <dbReference type="EMBL" id="KAF2438915.1"/>
    </source>
</evidence>
<feature type="signal peptide" evidence="2">
    <location>
        <begin position="1"/>
        <end position="18"/>
    </location>
</feature>
<organism evidence="3 4">
    <name type="scientific">Karstenula rhodostoma CBS 690.94</name>
    <dbReference type="NCBI Taxonomy" id="1392251"/>
    <lineage>
        <taxon>Eukaryota</taxon>
        <taxon>Fungi</taxon>
        <taxon>Dikarya</taxon>
        <taxon>Ascomycota</taxon>
        <taxon>Pezizomycotina</taxon>
        <taxon>Dothideomycetes</taxon>
        <taxon>Pleosporomycetidae</taxon>
        <taxon>Pleosporales</taxon>
        <taxon>Massarineae</taxon>
        <taxon>Didymosphaeriaceae</taxon>
        <taxon>Karstenula</taxon>
    </lineage>
</organism>
<feature type="chain" id="PRO_5040361455" description="Extracellular membrane protein CFEM domain-containing protein" evidence="2">
    <location>
        <begin position="19"/>
        <end position="210"/>
    </location>
</feature>
<dbReference type="OrthoDB" id="3783695at2759"/>
<keyword evidence="1" id="KW-0812">Transmembrane</keyword>
<dbReference type="EMBL" id="MU001511">
    <property type="protein sequence ID" value="KAF2438915.1"/>
    <property type="molecule type" value="Genomic_DNA"/>
</dbReference>
<evidence type="ECO:0000256" key="2">
    <source>
        <dbReference type="SAM" id="SignalP"/>
    </source>
</evidence>
<keyword evidence="4" id="KW-1185">Reference proteome</keyword>
<protein>
    <recommendedName>
        <fullName evidence="5">Extracellular membrane protein CFEM domain-containing protein</fullName>
    </recommendedName>
</protein>
<name>A0A9P4P7N8_9PLEO</name>
<dbReference type="Proteomes" id="UP000799764">
    <property type="component" value="Unassembled WGS sequence"/>
</dbReference>
<reference evidence="3" key="1">
    <citation type="journal article" date="2020" name="Stud. Mycol.">
        <title>101 Dothideomycetes genomes: a test case for predicting lifestyles and emergence of pathogens.</title>
        <authorList>
            <person name="Haridas S."/>
            <person name="Albert R."/>
            <person name="Binder M."/>
            <person name="Bloem J."/>
            <person name="Labutti K."/>
            <person name="Salamov A."/>
            <person name="Andreopoulos B."/>
            <person name="Baker S."/>
            <person name="Barry K."/>
            <person name="Bills G."/>
            <person name="Bluhm B."/>
            <person name="Cannon C."/>
            <person name="Castanera R."/>
            <person name="Culley D."/>
            <person name="Daum C."/>
            <person name="Ezra D."/>
            <person name="Gonzalez J."/>
            <person name="Henrissat B."/>
            <person name="Kuo A."/>
            <person name="Liang C."/>
            <person name="Lipzen A."/>
            <person name="Lutzoni F."/>
            <person name="Magnuson J."/>
            <person name="Mondo S."/>
            <person name="Nolan M."/>
            <person name="Ohm R."/>
            <person name="Pangilinan J."/>
            <person name="Park H.-J."/>
            <person name="Ramirez L."/>
            <person name="Alfaro M."/>
            <person name="Sun H."/>
            <person name="Tritt A."/>
            <person name="Yoshinaga Y."/>
            <person name="Zwiers L.-H."/>
            <person name="Turgeon B."/>
            <person name="Goodwin S."/>
            <person name="Spatafora J."/>
            <person name="Crous P."/>
            <person name="Grigoriev I."/>
        </authorList>
    </citation>
    <scope>NUCLEOTIDE SEQUENCE</scope>
    <source>
        <strain evidence="3">CBS 690.94</strain>
    </source>
</reference>
<keyword evidence="1" id="KW-1133">Transmembrane helix</keyword>
<gene>
    <name evidence="3" type="ORF">P171DRAFT_490950</name>
</gene>
<evidence type="ECO:0008006" key="5">
    <source>
        <dbReference type="Google" id="ProtNLM"/>
    </source>
</evidence>
<sequence length="210" mass="20395">MRATSFLLPLAFAFAANALDISIGPDTVCGSNSVDCNNGFCCSSGNKCDTSGTITKCGTDGTPALPYGVGNIASAVESQAKSAAAGLKSAINDIPLSSLAGELGSFATAFPTSVAQAFSSLLSDGNIPTDAAGLSSLMEMVPSAVRPAASSAFNELNSILGAGPSGTGSAGQPENTGSAAMLGASSFGNTAVLVGMIWGAAAIGGAMLVL</sequence>
<comment type="caution">
    <text evidence="3">The sequence shown here is derived from an EMBL/GenBank/DDBJ whole genome shotgun (WGS) entry which is preliminary data.</text>
</comment>
<keyword evidence="1" id="KW-0472">Membrane</keyword>